<dbReference type="Gene3D" id="3.30.70.2450">
    <property type="match status" value="1"/>
</dbReference>
<protein>
    <submittedName>
        <fullName evidence="5">FAD-dependent monooxygenase</fullName>
    </submittedName>
</protein>
<sequence>MLDEIDEHSVVVIGAGPVGIMAALSAVLNGVEQVYLFEKRLAVDRMQMVTHYQNALPYLQRFGVLTQIFERGTPILQHNFFYTDSDNESRRYYQKEIDEAQLAATQLNAAGNTLKRAYDEFVGESVLAISLADLQDVLLIATREQGVHIYFNVEAEVVPTEFEQASVTLRNLQLKSHATVTPELVILADGECSENAQAMGICYDIETANKGEKCWYIYHCRVTGNSSTLNYKFSFDDQQQLSGCEFGLFYPNRDELGVVVYSARSSSVIRSKARWEAYCGSVNPLMCTIHVRVPLSVKTSCLPEMRQERARLLLAWAQCCPYSSMPVR</sequence>
<evidence type="ECO:0000256" key="2">
    <source>
        <dbReference type="ARBA" id="ARBA00022630"/>
    </source>
</evidence>
<dbReference type="Proteomes" id="UP001231616">
    <property type="component" value="Unassembled WGS sequence"/>
</dbReference>
<keyword evidence="2" id="KW-0285">Flavoprotein</keyword>
<dbReference type="PANTHER" id="PTHR43004:SF19">
    <property type="entry name" value="BINDING MONOOXYGENASE, PUTATIVE (JCVI)-RELATED"/>
    <property type="match status" value="1"/>
</dbReference>
<evidence type="ECO:0000256" key="1">
    <source>
        <dbReference type="ARBA" id="ARBA00001974"/>
    </source>
</evidence>
<dbReference type="Gene3D" id="3.50.50.60">
    <property type="entry name" value="FAD/NAD(P)-binding domain"/>
    <property type="match status" value="1"/>
</dbReference>
<comment type="cofactor">
    <cofactor evidence="1">
        <name>FAD</name>
        <dbReference type="ChEBI" id="CHEBI:57692"/>
    </cofactor>
</comment>
<dbReference type="EMBL" id="JAUZVZ010000017">
    <property type="protein sequence ID" value="MDP4536962.1"/>
    <property type="molecule type" value="Genomic_DNA"/>
</dbReference>
<keyword evidence="5" id="KW-0503">Monooxygenase</keyword>
<keyword evidence="5" id="KW-0560">Oxidoreductase</keyword>
<evidence type="ECO:0000256" key="3">
    <source>
        <dbReference type="ARBA" id="ARBA00022827"/>
    </source>
</evidence>
<dbReference type="InterPro" id="IPR050641">
    <property type="entry name" value="RIFMO-like"/>
</dbReference>
<comment type="caution">
    <text evidence="5">The sequence shown here is derived from an EMBL/GenBank/DDBJ whole genome shotgun (WGS) entry which is preliminary data.</text>
</comment>
<keyword evidence="6" id="KW-1185">Reference proteome</keyword>
<keyword evidence="3" id="KW-0274">FAD</keyword>
<evidence type="ECO:0000313" key="6">
    <source>
        <dbReference type="Proteomes" id="UP001231616"/>
    </source>
</evidence>
<dbReference type="InterPro" id="IPR002938">
    <property type="entry name" value="FAD-bd"/>
</dbReference>
<name>A0ABT9H0V8_9GAMM</name>
<reference evidence="5 6" key="1">
    <citation type="submission" date="2023-08" db="EMBL/GenBank/DDBJ databases">
        <authorList>
            <person name="Joshi A."/>
            <person name="Thite S."/>
        </authorList>
    </citation>
    <scope>NUCLEOTIDE SEQUENCE [LARGE SCALE GENOMIC DNA]</scope>
    <source>
        <strain evidence="5 6">AC40</strain>
    </source>
</reference>
<organism evidence="5 6">
    <name type="scientific">Alkalimonas collagenimarina</name>
    <dbReference type="NCBI Taxonomy" id="400390"/>
    <lineage>
        <taxon>Bacteria</taxon>
        <taxon>Pseudomonadati</taxon>
        <taxon>Pseudomonadota</taxon>
        <taxon>Gammaproteobacteria</taxon>
        <taxon>Alkalimonas</taxon>
    </lineage>
</organism>
<proteinExistence type="predicted"/>
<accession>A0ABT9H0V8</accession>
<feature type="domain" description="FAD-binding" evidence="4">
    <location>
        <begin position="9"/>
        <end position="202"/>
    </location>
</feature>
<dbReference type="PANTHER" id="PTHR43004">
    <property type="entry name" value="TRK SYSTEM POTASSIUM UPTAKE PROTEIN"/>
    <property type="match status" value="1"/>
</dbReference>
<dbReference type="Pfam" id="PF01494">
    <property type="entry name" value="FAD_binding_3"/>
    <property type="match status" value="1"/>
</dbReference>
<dbReference type="SUPFAM" id="SSF51905">
    <property type="entry name" value="FAD/NAD(P)-binding domain"/>
    <property type="match status" value="1"/>
</dbReference>
<evidence type="ECO:0000313" key="5">
    <source>
        <dbReference type="EMBL" id="MDP4536962.1"/>
    </source>
</evidence>
<evidence type="ECO:0000259" key="4">
    <source>
        <dbReference type="Pfam" id="PF01494"/>
    </source>
</evidence>
<dbReference type="RefSeq" id="WP_305894227.1">
    <property type="nucleotide sequence ID" value="NZ_JAUZVZ010000017.1"/>
</dbReference>
<gene>
    <name evidence="5" type="ORF">Q3O60_12235</name>
</gene>
<dbReference type="GO" id="GO:0004497">
    <property type="term" value="F:monooxygenase activity"/>
    <property type="evidence" value="ECO:0007669"/>
    <property type="project" value="UniProtKB-KW"/>
</dbReference>
<dbReference type="InterPro" id="IPR036188">
    <property type="entry name" value="FAD/NAD-bd_sf"/>
</dbReference>